<name>A0AB34T9F8_9BIFI</name>
<dbReference type="InterPro" id="IPR011989">
    <property type="entry name" value="ARM-like"/>
</dbReference>
<dbReference type="Proteomes" id="UP000037239">
    <property type="component" value="Unassembled WGS sequence"/>
</dbReference>
<protein>
    <submittedName>
        <fullName evidence="1">Uncharacterized protein</fullName>
    </submittedName>
</protein>
<dbReference type="Gene3D" id="1.25.10.10">
    <property type="entry name" value="Leucine-rich Repeat Variant"/>
    <property type="match status" value="1"/>
</dbReference>
<evidence type="ECO:0000313" key="2">
    <source>
        <dbReference type="Proteomes" id="UP000037239"/>
    </source>
</evidence>
<gene>
    <name evidence="1" type="ORF">BAAM0483_05060</name>
</gene>
<proteinExistence type="predicted"/>
<dbReference type="AlphaFoldDB" id="A0AB34T9F8"/>
<reference evidence="1 2" key="1">
    <citation type="journal article" date="2015" name="Int J Genomics">
        <title>Comparative Genomics Revealed Genetic Diversity and Species/Strain-Level Differences in Carbohydrate Metabolism of Three Probiotic Bifidobacterial Species.</title>
        <authorList>
            <person name="Odamaki T."/>
            <person name="Horigome A."/>
            <person name="Sugahara H."/>
            <person name="Hashikura N."/>
            <person name="Minami J."/>
            <person name="Xiao J.Z."/>
            <person name="Abe F."/>
        </authorList>
    </citation>
    <scope>NUCLEOTIDE SEQUENCE [LARGE SCALE GENOMIC DNA]</scope>
    <source>
        <strain evidence="1 2">MCC 0483</strain>
    </source>
</reference>
<accession>A0AB34T9F8</accession>
<dbReference type="EMBL" id="AWFK01000008">
    <property type="protein sequence ID" value="KOA49516.1"/>
    <property type="molecule type" value="Genomic_DNA"/>
</dbReference>
<comment type="caution">
    <text evidence="1">The sequence shown here is derived from an EMBL/GenBank/DDBJ whole genome shotgun (WGS) entry which is preliminary data.</text>
</comment>
<evidence type="ECO:0000313" key="1">
    <source>
        <dbReference type="EMBL" id="KOA49516.1"/>
    </source>
</evidence>
<sequence length="133" mass="14867">MNELLDHVDTPADLAYSRHAICRWYAASQADRLEPRALRMLVRDPAPAVRIAVASRTGLDEETIDRLTYDQNTDVLIALASLQPLTDGQKDRMMGTPDATVCELCGDMRAARLLRHVTGSLQPEPRQRKGWLA</sequence>
<organism evidence="1 2">
    <name type="scientific">Bifidobacterium animalis subsp. animalis MCC 0483</name>
    <dbReference type="NCBI Taxonomy" id="1365955"/>
    <lineage>
        <taxon>Bacteria</taxon>
        <taxon>Bacillati</taxon>
        <taxon>Actinomycetota</taxon>
        <taxon>Actinomycetes</taxon>
        <taxon>Bifidobacteriales</taxon>
        <taxon>Bifidobacteriaceae</taxon>
        <taxon>Bifidobacterium</taxon>
    </lineage>
</organism>